<dbReference type="InterPro" id="IPR044929">
    <property type="entry name" value="DNA/RNA_non-sp_Endonuclease_sf"/>
</dbReference>
<proteinExistence type="predicted"/>
<dbReference type="EMBL" id="OV121133">
    <property type="protein sequence ID" value="CAH0551543.1"/>
    <property type="molecule type" value="Genomic_DNA"/>
</dbReference>
<reference evidence="3" key="1">
    <citation type="submission" date="2021-12" db="EMBL/GenBank/DDBJ databases">
        <authorList>
            <person name="King R."/>
        </authorList>
    </citation>
    <scope>NUCLEOTIDE SEQUENCE</scope>
</reference>
<feature type="chain" id="PRO_5040434471" description="Type VII secretion system protein EssD-like domain-containing protein" evidence="1">
    <location>
        <begin position="19"/>
        <end position="293"/>
    </location>
</feature>
<dbReference type="OrthoDB" id="6606584at2759"/>
<feature type="signal peptide" evidence="1">
    <location>
        <begin position="1"/>
        <end position="18"/>
    </location>
</feature>
<dbReference type="Proteomes" id="UP001154078">
    <property type="component" value="Chromosome 2"/>
</dbReference>
<evidence type="ECO:0000313" key="3">
    <source>
        <dbReference type="EMBL" id="CAH0551543.1"/>
    </source>
</evidence>
<keyword evidence="4" id="KW-1185">Reference proteome</keyword>
<dbReference type="Pfam" id="PF13930">
    <property type="entry name" value="Endonuclea_NS_2"/>
    <property type="match status" value="1"/>
</dbReference>
<evidence type="ECO:0000313" key="4">
    <source>
        <dbReference type="Proteomes" id="UP001154078"/>
    </source>
</evidence>
<evidence type="ECO:0000256" key="1">
    <source>
        <dbReference type="SAM" id="SignalP"/>
    </source>
</evidence>
<protein>
    <recommendedName>
        <fullName evidence="2">Type VII secretion system protein EssD-like domain-containing protein</fullName>
    </recommendedName>
</protein>
<dbReference type="InterPro" id="IPR044927">
    <property type="entry name" value="Endonuclea_NS_2"/>
</dbReference>
<organism evidence="3 4">
    <name type="scientific">Brassicogethes aeneus</name>
    <name type="common">Rape pollen beetle</name>
    <name type="synonym">Meligethes aeneus</name>
    <dbReference type="NCBI Taxonomy" id="1431903"/>
    <lineage>
        <taxon>Eukaryota</taxon>
        <taxon>Metazoa</taxon>
        <taxon>Ecdysozoa</taxon>
        <taxon>Arthropoda</taxon>
        <taxon>Hexapoda</taxon>
        <taxon>Insecta</taxon>
        <taxon>Pterygota</taxon>
        <taxon>Neoptera</taxon>
        <taxon>Endopterygota</taxon>
        <taxon>Coleoptera</taxon>
        <taxon>Polyphaga</taxon>
        <taxon>Cucujiformia</taxon>
        <taxon>Nitidulidae</taxon>
        <taxon>Meligethinae</taxon>
        <taxon>Brassicogethes</taxon>
    </lineage>
</organism>
<feature type="domain" description="Type VII secretion system protein EssD-like" evidence="2">
    <location>
        <begin position="143"/>
        <end position="195"/>
    </location>
</feature>
<accession>A0A9P0B0M0</accession>
<sequence>MFYLRILKFLTIIGFINCGKIKLGEIKTGHGSTKHISFPFTVEGRYKFPIITTTREQYCSGNTILRRTKRQNNNGTGGLNSIEEYANYIENDDNKFNTMTFSNSDFALRSVSTYEVSADANHASPIGLTASMRAEIHYTHMAVRRDPIITSNVREHLRQMDRENDDEAGHLLASSLGGPGVSYNFVPQSSMVNRAVNVAGVVIPQPGWYEVEAMLRDYLTEVNGSGHIQWTLVVLYSLLPNSRRPTDFLLSIRFYDNHHNLVNWRREGAVRGYHFRNVPGAACANANHPWWSH</sequence>
<dbReference type="Gene3D" id="3.40.570.10">
    <property type="entry name" value="Extracellular Endonuclease, subunit A"/>
    <property type="match status" value="1"/>
</dbReference>
<evidence type="ECO:0000259" key="2">
    <source>
        <dbReference type="Pfam" id="PF13930"/>
    </source>
</evidence>
<dbReference type="AlphaFoldDB" id="A0A9P0B0M0"/>
<gene>
    <name evidence="3" type="ORF">MELIAE_LOCUS4127</name>
</gene>
<name>A0A9P0B0M0_BRAAE</name>
<keyword evidence="1" id="KW-0732">Signal</keyword>